<sequence>MLDRYKEANLLTWHSNIPENEIWIKLGGDHGRNSLKLALQIANTAHPNSKRNTIVIAMVHARDTHTNIERLFTNIHLQEQLTALQNHQWQGKSVRVILNGDYEFLTKVFGLSGAAGTFPCLWCLIKRQDINNSTTAHKASPRTLETLRADYNTFSHTYRQNKKDAAFSHNSIHAPLLDISLPNVSPPYLHILLGVVKKHHELLEQAAHSIDESLCQLTEDQLTDLGKLVKQYGGEWKTKQDMEEKLTLVKSCVTLSDTAEQKLTYSKEAEKLEIRIGSLEPQALKLRSGPIAHSLDSILEKQNSSSELP</sequence>
<keyword evidence="2" id="KW-1185">Reference proteome</keyword>
<proteinExistence type="predicted"/>
<dbReference type="PANTHER" id="PTHR31424">
    <property type="entry name" value="PROTEIN CBG23806"/>
    <property type="match status" value="1"/>
</dbReference>
<evidence type="ECO:0000313" key="2">
    <source>
        <dbReference type="Proteomes" id="UP000735302"/>
    </source>
</evidence>
<name>A0AAV4C668_9GAST</name>
<protein>
    <submittedName>
        <fullName evidence="1">Amine oxidase</fullName>
    </submittedName>
</protein>
<evidence type="ECO:0000313" key="1">
    <source>
        <dbReference type="EMBL" id="GFO28210.1"/>
    </source>
</evidence>
<comment type="caution">
    <text evidence="1">The sequence shown here is derived from an EMBL/GenBank/DDBJ whole genome shotgun (WGS) entry which is preliminary data.</text>
</comment>
<dbReference type="Pfam" id="PF06918">
    <property type="entry name" value="DUF1280"/>
    <property type="match status" value="1"/>
</dbReference>
<dbReference type="Proteomes" id="UP000735302">
    <property type="component" value="Unassembled WGS sequence"/>
</dbReference>
<dbReference type="EMBL" id="BLXT01006012">
    <property type="protein sequence ID" value="GFO28210.1"/>
    <property type="molecule type" value="Genomic_DNA"/>
</dbReference>
<reference evidence="1 2" key="1">
    <citation type="journal article" date="2021" name="Elife">
        <title>Chloroplast acquisition without the gene transfer in kleptoplastic sea slugs, Plakobranchus ocellatus.</title>
        <authorList>
            <person name="Maeda T."/>
            <person name="Takahashi S."/>
            <person name="Yoshida T."/>
            <person name="Shimamura S."/>
            <person name="Takaki Y."/>
            <person name="Nagai Y."/>
            <person name="Toyoda A."/>
            <person name="Suzuki Y."/>
            <person name="Arimoto A."/>
            <person name="Ishii H."/>
            <person name="Satoh N."/>
            <person name="Nishiyama T."/>
            <person name="Hasebe M."/>
            <person name="Maruyama T."/>
            <person name="Minagawa J."/>
            <person name="Obokata J."/>
            <person name="Shigenobu S."/>
        </authorList>
    </citation>
    <scope>NUCLEOTIDE SEQUENCE [LARGE SCALE GENOMIC DNA]</scope>
</reference>
<dbReference type="AlphaFoldDB" id="A0AAV4C668"/>
<accession>A0AAV4C668</accession>
<organism evidence="1 2">
    <name type="scientific">Plakobranchus ocellatus</name>
    <dbReference type="NCBI Taxonomy" id="259542"/>
    <lineage>
        <taxon>Eukaryota</taxon>
        <taxon>Metazoa</taxon>
        <taxon>Spiralia</taxon>
        <taxon>Lophotrochozoa</taxon>
        <taxon>Mollusca</taxon>
        <taxon>Gastropoda</taxon>
        <taxon>Heterobranchia</taxon>
        <taxon>Euthyneura</taxon>
        <taxon>Panpulmonata</taxon>
        <taxon>Sacoglossa</taxon>
        <taxon>Placobranchoidea</taxon>
        <taxon>Plakobranchidae</taxon>
        <taxon>Plakobranchus</taxon>
    </lineage>
</organism>
<gene>
    <name evidence="1" type="ORF">PoB_005471500</name>
</gene>
<dbReference type="InterPro" id="IPR009689">
    <property type="entry name" value="DUF1280"/>
</dbReference>